<dbReference type="InterPro" id="IPR036322">
    <property type="entry name" value="WD40_repeat_dom_sf"/>
</dbReference>
<evidence type="ECO:0000256" key="23">
    <source>
        <dbReference type="PROSITE-ProRule" id="PRU00221"/>
    </source>
</evidence>
<dbReference type="InterPro" id="IPR037362">
    <property type="entry name" value="CAS_fam"/>
</dbReference>
<comment type="subcellular location">
    <subcellularLocation>
        <location evidence="3">Cell junction</location>
        <location evidence="3">Focal adhesion</location>
    </subcellularLocation>
    <subcellularLocation>
        <location evidence="2">Cytoplasm</location>
        <location evidence="2">Cytoskeleton</location>
    </subcellularLocation>
    <subcellularLocation>
        <location evidence="1">Nucleus</location>
    </subcellularLocation>
</comment>
<dbReference type="GO" id="GO:0016477">
    <property type="term" value="P:cell migration"/>
    <property type="evidence" value="ECO:0007669"/>
    <property type="project" value="TreeGrafter"/>
</dbReference>
<dbReference type="PROSITE" id="PS50082">
    <property type="entry name" value="WD_REPEATS_2"/>
    <property type="match status" value="6"/>
</dbReference>
<feature type="repeat" description="WD" evidence="23">
    <location>
        <begin position="258"/>
        <end position="299"/>
    </location>
</feature>
<comment type="similarity">
    <text evidence="4">Belongs to the CAS family.</text>
</comment>
<evidence type="ECO:0000256" key="3">
    <source>
        <dbReference type="ARBA" id="ARBA00004246"/>
    </source>
</evidence>
<keyword evidence="11" id="KW-0130">Cell adhesion</keyword>
<evidence type="ECO:0000256" key="7">
    <source>
        <dbReference type="ARBA" id="ARBA00022553"/>
    </source>
</evidence>
<feature type="compositionally biased region" description="Polar residues" evidence="24">
    <location>
        <begin position="944"/>
        <end position="958"/>
    </location>
</feature>
<dbReference type="InterPro" id="IPR021901">
    <property type="entry name" value="CAS_C"/>
</dbReference>
<feature type="repeat" description="WD" evidence="23">
    <location>
        <begin position="396"/>
        <end position="430"/>
    </location>
</feature>
<feature type="repeat" description="WD" evidence="23">
    <location>
        <begin position="309"/>
        <end position="343"/>
    </location>
</feature>
<feature type="repeat" description="WD" evidence="23">
    <location>
        <begin position="345"/>
        <end position="386"/>
    </location>
</feature>
<dbReference type="InterPro" id="IPR032028">
    <property type="entry name" value="CSTF1_dimer"/>
</dbReference>
<dbReference type="FunFam" id="1.20.120.830:FF:000001">
    <property type="entry name" value="BCAR1 scaffold protein, Cas family member"/>
    <property type="match status" value="1"/>
</dbReference>
<dbReference type="PANTHER" id="PTHR10654:SF19">
    <property type="entry name" value="CAS SCAFFOLDING PROTEIN FAMILY MEMBER 4"/>
    <property type="match status" value="1"/>
</dbReference>
<dbReference type="SMART" id="SM00326">
    <property type="entry name" value="SH3"/>
    <property type="match status" value="1"/>
</dbReference>
<dbReference type="InterPro" id="IPR001452">
    <property type="entry name" value="SH3_domain"/>
</dbReference>
<dbReference type="Pfam" id="PF16699">
    <property type="entry name" value="CSTF1_dimer"/>
    <property type="match status" value="1"/>
</dbReference>
<dbReference type="eggNOG" id="ENOG502QUJM">
    <property type="taxonomic scope" value="Eukaryota"/>
</dbReference>
<evidence type="ECO:0000259" key="25">
    <source>
        <dbReference type="PROSITE" id="PS50002"/>
    </source>
</evidence>
<dbReference type="InterPro" id="IPR015943">
    <property type="entry name" value="WD40/YVTN_repeat-like_dom_sf"/>
</dbReference>
<dbReference type="PRINTS" id="PR00452">
    <property type="entry name" value="SH3DOMAIN"/>
</dbReference>
<feature type="compositionally biased region" description="Basic and acidic residues" evidence="24">
    <location>
        <begin position="1200"/>
        <end position="1215"/>
    </location>
</feature>
<dbReference type="PANTHER" id="PTHR10654">
    <property type="entry name" value="CAS SCAFFOLDING PROTEIN"/>
    <property type="match status" value="1"/>
</dbReference>
<comment type="subunit">
    <text evidence="18">Interacts (via SH3 domain) with PTK2/FAK1 (via C-terminus).</text>
</comment>
<dbReference type="InterPro" id="IPR035744">
    <property type="entry name" value="CASS4_SH3"/>
</dbReference>
<keyword evidence="10" id="KW-0677">Repeat</keyword>
<comment type="subunit">
    <text evidence="19">Homodimer. The CSTF complex is composed of CSTF1 (50 kDa subunit), CSTF2 (64 kDa subunit) and CSTF3 (77 kDa subunit). Interacts (via repeats WD) directly with CSTF3. Interacts (via repeat WD6) with BARD1. Interacts with ERCC6.</text>
</comment>
<evidence type="ECO:0000256" key="10">
    <source>
        <dbReference type="ARBA" id="ARBA00022737"/>
    </source>
</evidence>
<dbReference type="GO" id="GO:0007169">
    <property type="term" value="P:cell surface receptor protein tyrosine kinase signaling pathway"/>
    <property type="evidence" value="ECO:0007669"/>
    <property type="project" value="TreeGrafter"/>
</dbReference>
<dbReference type="EMBL" id="KB527578">
    <property type="protein sequence ID" value="EMP35787.1"/>
    <property type="molecule type" value="Genomic_DNA"/>
</dbReference>
<dbReference type="Gene3D" id="1.20.120.830">
    <property type="entry name" value="Serine-rich domain"/>
    <property type="match status" value="1"/>
</dbReference>
<reference evidence="27" key="1">
    <citation type="journal article" date="2013" name="Nat. Genet.">
        <title>The draft genomes of soft-shell turtle and green sea turtle yield insights into the development and evolution of the turtle-specific body plan.</title>
        <authorList>
            <person name="Wang Z."/>
            <person name="Pascual-Anaya J."/>
            <person name="Zadissa A."/>
            <person name="Li W."/>
            <person name="Niimura Y."/>
            <person name="Huang Z."/>
            <person name="Li C."/>
            <person name="White S."/>
            <person name="Xiong Z."/>
            <person name="Fang D."/>
            <person name="Wang B."/>
            <person name="Ming Y."/>
            <person name="Chen Y."/>
            <person name="Zheng Y."/>
            <person name="Kuraku S."/>
            <person name="Pignatelli M."/>
            <person name="Herrero J."/>
            <person name="Beal K."/>
            <person name="Nozawa M."/>
            <person name="Li Q."/>
            <person name="Wang J."/>
            <person name="Zhang H."/>
            <person name="Yu L."/>
            <person name="Shigenobu S."/>
            <person name="Wang J."/>
            <person name="Liu J."/>
            <person name="Flicek P."/>
            <person name="Searle S."/>
            <person name="Wang J."/>
            <person name="Kuratani S."/>
            <person name="Yin Y."/>
            <person name="Aken B."/>
            <person name="Zhang G."/>
            <person name="Irie N."/>
        </authorList>
    </citation>
    <scope>NUCLEOTIDE SEQUENCE [LARGE SCALE GENOMIC DNA]</scope>
</reference>
<evidence type="ECO:0000256" key="8">
    <source>
        <dbReference type="ARBA" id="ARBA00022574"/>
    </source>
</evidence>
<feature type="region of interest" description="Disordered" evidence="24">
    <location>
        <begin position="939"/>
        <end position="1002"/>
    </location>
</feature>
<dbReference type="GO" id="GO:0005634">
    <property type="term" value="C:nucleus"/>
    <property type="evidence" value="ECO:0007669"/>
    <property type="project" value="UniProtKB-SubCell"/>
</dbReference>
<dbReference type="GO" id="GO:0005856">
    <property type="term" value="C:cytoskeleton"/>
    <property type="evidence" value="ECO:0007669"/>
    <property type="project" value="UniProtKB-SubCell"/>
</dbReference>
<evidence type="ECO:0000256" key="1">
    <source>
        <dbReference type="ARBA" id="ARBA00004123"/>
    </source>
</evidence>
<dbReference type="CDD" id="cd11551">
    <property type="entry name" value="Serine_rich_CASS4"/>
    <property type="match status" value="1"/>
</dbReference>
<evidence type="ECO:0000256" key="21">
    <source>
        <dbReference type="ARBA" id="ARBA00074323"/>
    </source>
</evidence>
<dbReference type="Proteomes" id="UP000031443">
    <property type="component" value="Unassembled WGS sequence"/>
</dbReference>
<dbReference type="FunFam" id="2.30.30.40:FF:000147">
    <property type="entry name" value="Cas scaffold protein family member 4"/>
    <property type="match status" value="1"/>
</dbReference>
<evidence type="ECO:0000256" key="6">
    <source>
        <dbReference type="ARBA" id="ARBA00022490"/>
    </source>
</evidence>
<keyword evidence="13" id="KW-0206">Cytoskeleton</keyword>
<keyword evidence="6" id="KW-0963">Cytoplasm</keyword>
<evidence type="ECO:0000256" key="24">
    <source>
        <dbReference type="SAM" id="MobiDB-lite"/>
    </source>
</evidence>
<evidence type="ECO:0000256" key="15">
    <source>
        <dbReference type="ARBA" id="ARBA00029851"/>
    </source>
</evidence>
<evidence type="ECO:0000256" key="18">
    <source>
        <dbReference type="ARBA" id="ARBA00064074"/>
    </source>
</evidence>
<dbReference type="Gene3D" id="1.20.120.230">
    <property type="entry name" value="Alpha-catenin/vinculin-like"/>
    <property type="match status" value="1"/>
</dbReference>
<dbReference type="GO" id="GO:0006397">
    <property type="term" value="P:mRNA processing"/>
    <property type="evidence" value="ECO:0007669"/>
    <property type="project" value="UniProtKB-KW"/>
</dbReference>
<evidence type="ECO:0000256" key="16">
    <source>
        <dbReference type="ARBA" id="ARBA00055892"/>
    </source>
</evidence>
<dbReference type="Pfam" id="PF00400">
    <property type="entry name" value="WD40"/>
    <property type="match status" value="7"/>
</dbReference>
<keyword evidence="9" id="KW-0507">mRNA processing</keyword>
<evidence type="ECO:0000256" key="9">
    <source>
        <dbReference type="ARBA" id="ARBA00022664"/>
    </source>
</evidence>
<comment type="function">
    <text evidence="16">Docking protein that plays a role in tyrosine kinase-based signaling related to cell adhesion and cell spreading. Regulates PTK2/FAK1 activity, focal adhesion integrity, and cell spreading.</text>
</comment>
<feature type="compositionally biased region" description="Low complexity" evidence="24">
    <location>
        <begin position="972"/>
        <end position="999"/>
    </location>
</feature>
<keyword evidence="5 22" id="KW-0728">SH3 domain</keyword>
<accession>M7C5K7</accession>
<dbReference type="FunFam" id="2.130.10.10:FF:000089">
    <property type="entry name" value="Cleavage stimulation factor subunit 1"/>
    <property type="match status" value="1"/>
</dbReference>
<evidence type="ECO:0000256" key="2">
    <source>
        <dbReference type="ARBA" id="ARBA00004245"/>
    </source>
</evidence>
<evidence type="ECO:0000256" key="22">
    <source>
        <dbReference type="PROSITE-ProRule" id="PRU00192"/>
    </source>
</evidence>
<keyword evidence="27" id="KW-1185">Reference proteome</keyword>
<evidence type="ECO:0000256" key="14">
    <source>
        <dbReference type="ARBA" id="ARBA00023242"/>
    </source>
</evidence>
<dbReference type="FunFam" id="2.130.10.10:FF:000064">
    <property type="entry name" value="Cleavage stimulation factor subunit 1"/>
    <property type="match status" value="1"/>
</dbReference>
<evidence type="ECO:0000313" key="27">
    <source>
        <dbReference type="Proteomes" id="UP000031443"/>
    </source>
</evidence>
<dbReference type="PROSITE" id="PS00678">
    <property type="entry name" value="WD_REPEATS_1"/>
    <property type="match status" value="2"/>
</dbReference>
<organism evidence="26 27">
    <name type="scientific">Chelonia mydas</name>
    <name type="common">Green sea-turtle</name>
    <name type="synonym">Chelonia agassizi</name>
    <dbReference type="NCBI Taxonomy" id="8469"/>
    <lineage>
        <taxon>Eukaryota</taxon>
        <taxon>Metazoa</taxon>
        <taxon>Chordata</taxon>
        <taxon>Craniata</taxon>
        <taxon>Vertebrata</taxon>
        <taxon>Euteleostomi</taxon>
        <taxon>Archelosauria</taxon>
        <taxon>Testudinata</taxon>
        <taxon>Testudines</taxon>
        <taxon>Cryptodira</taxon>
        <taxon>Durocryptodira</taxon>
        <taxon>Americhelydia</taxon>
        <taxon>Chelonioidea</taxon>
        <taxon>Cheloniidae</taxon>
        <taxon>Chelonia</taxon>
    </lineage>
</organism>
<keyword evidence="14" id="KW-0539">Nucleus</keyword>
<dbReference type="SUPFAM" id="SSF50978">
    <property type="entry name" value="WD40 repeat-like"/>
    <property type="match status" value="1"/>
</dbReference>
<keyword evidence="7" id="KW-0597">Phosphoprotein</keyword>
<dbReference type="GO" id="GO:0005886">
    <property type="term" value="C:plasma membrane"/>
    <property type="evidence" value="ECO:0007669"/>
    <property type="project" value="TreeGrafter"/>
</dbReference>
<dbReference type="Pfam" id="PF08824">
    <property type="entry name" value="Serine_rich"/>
    <property type="match status" value="1"/>
</dbReference>
<keyword evidence="8 23" id="KW-0853">WD repeat</keyword>
<dbReference type="GO" id="GO:0007155">
    <property type="term" value="P:cell adhesion"/>
    <property type="evidence" value="ECO:0007669"/>
    <property type="project" value="UniProtKB-KW"/>
</dbReference>
<feature type="region of interest" description="Disordered" evidence="24">
    <location>
        <begin position="849"/>
        <end position="875"/>
    </location>
</feature>
<dbReference type="SMART" id="SM00320">
    <property type="entry name" value="WD40"/>
    <property type="match status" value="8"/>
</dbReference>
<feature type="repeat" description="WD" evidence="23">
    <location>
        <begin position="104"/>
        <end position="138"/>
    </location>
</feature>
<dbReference type="PROSITE" id="PS50002">
    <property type="entry name" value="SH3"/>
    <property type="match status" value="1"/>
</dbReference>
<gene>
    <name evidence="26" type="ORF">UY3_07024</name>
</gene>
<dbReference type="Gene3D" id="2.130.10.10">
    <property type="entry name" value="YVTN repeat-like/Quinoprotein amine dehydrogenase"/>
    <property type="match status" value="3"/>
</dbReference>
<sequence length="1392" mass="156162">MYRTKVSLKDRQQLYKLIISQLLYDGYINIANGLINEIKPQSVCAPSEQLLHLIKLGMENDDSAVQYAIGRSDTVAPGTGIDLEFDADVQTMSPEASEYETCYVTSHKGPCRVATYSRDGQLIATGSADASIKILDTERMLAKSAMPIEVMMNETAQQNMENHPVIRTLYDHVDEVTCLAFHPTEQILASGSRDYTLKLFDYSKPSAKRAFKYIQEAEMLRSISFHPSGDFILVGTQHPTLRLYDINTFQCFVSCNPQDQHTDAICSVNYNASANMYVTGSKDGCIKLWDGVSNRCITTFEKAHDGAEVCSAIFSKNSKYILSSGKDSVAKLWEISTGRTLVKYTDQHTDAICSVNYNASANMYVTGSKDGCIKLWDGVSNRCITTFEKAHDGAEVCSAIFSKNSKYILSSGKDSVAKLWEISTGRTLVKYTGAGLSGRQVHRTQAVFNHTEDYVLLPDERTISLCCWDSRTAERRNLLSLGHNSIVRCIVHSPTNPGFMTCSDDYRARFWYRRPLPHQLPGTSPAHEPLHPPPPNVSEWYCDQRVNTLAKALYDNKAECSDELAFRKGDILTVLEQNVLESEGWWKCSLHGRQGLAPANRLQLLAGSQEGTLSPSSEHDSQELPICQQNIYQVPSAPKSSTLSPTYERMDSWIKPLPSSVSSPPTQEIYQVPALAAQLFSEKIQSLTNQHQFTLPTPSRASIPYIKSEVYDVPSPQHRMALFTQRCATPPTARKGSMPILFKEYIQEEQQQLYDIPSSPEKAKIHVQQDSPVGSVYDVPPTTARDHDISLQSLSQIKSLGHYNTLPNPRKSEWTYDIPVSPEKMGLKKDPSDRSLEKQVLYDIPPARYGSSLQNVPPTNIKSKSVNPQMYDVPPTQRKLTFPDIPRYNVPSSRNMLLLQQNSNYHVPPSFLTPRVEQQNSEQNVYDIPKVLPTALQHRKGTEKNNSSFGSHTYNIPPQLSKDAKLEQDRLSVSSVDSRTSTLSTSSSTSAESSSMSSSEEPAKEIKLELDLAIETLTKLQHSVSSSVASLMIFVSSKWRFQEHLETNLEEIHRAIDHIKESLGEFLDFAQAIKVNASCVTDNNLQTRITTQLKILTDSFQILVETREALNNCNWSLEVLVIKKPQNNPDDLDRFVMVARTIPDDIKRFVSIIIANGKLLFKKNCKEQETKSPKIGTDRKMAKPIPIPRRIELNSLQRNTLDKPNKNKVSSEKSRENVTEDCDYVQLQKSPGLEQAKKTLSAKEMAKKNADLKTKVFPPSKKHNIQSNLDLAKKITLSENCRLYFDALHKAISVFTSSLSHNQPPEVFIAQSKLIIMVGQKLVDSLCQETQEKDIRNDILCSSSQFCSLLKNLAVATKNAAVQYPKTGAMQELQNQADELSKYTQQFRAMME</sequence>
<dbReference type="GO" id="GO:0005925">
    <property type="term" value="C:focal adhesion"/>
    <property type="evidence" value="ECO:0007669"/>
    <property type="project" value="UniProtKB-SubCell"/>
</dbReference>
<dbReference type="GO" id="GO:0005737">
    <property type="term" value="C:cytoplasm"/>
    <property type="evidence" value="ECO:0007669"/>
    <property type="project" value="TreeGrafter"/>
</dbReference>
<dbReference type="InterPro" id="IPR036028">
    <property type="entry name" value="SH3-like_dom_sf"/>
</dbReference>
<dbReference type="Gene3D" id="1.20.960.50">
    <property type="entry name" value="Cleavage stimulation factor subunit 1, dimerisation domain"/>
    <property type="match status" value="1"/>
</dbReference>
<dbReference type="Gene3D" id="2.30.30.40">
    <property type="entry name" value="SH3 Domains"/>
    <property type="match status" value="1"/>
</dbReference>
<feature type="region of interest" description="Disordered" evidence="24">
    <location>
        <begin position="1195"/>
        <end position="1215"/>
    </location>
</feature>
<dbReference type="PROSITE" id="PS50294">
    <property type="entry name" value="WD_REPEATS_REGION"/>
    <property type="match status" value="3"/>
</dbReference>
<dbReference type="InterPro" id="IPR019775">
    <property type="entry name" value="WD40_repeat_CS"/>
</dbReference>
<feature type="repeat" description="WD" evidence="23">
    <location>
        <begin position="169"/>
        <end position="210"/>
    </location>
</feature>
<dbReference type="FunFam" id="1.20.960.50:FF:000001">
    <property type="entry name" value="Cleavage stimulation factor subunit 1"/>
    <property type="match status" value="1"/>
</dbReference>
<dbReference type="InterPro" id="IPR001680">
    <property type="entry name" value="WD40_rpt"/>
</dbReference>
<dbReference type="InterPro" id="IPR038319">
    <property type="entry name" value="Serine_rich_sf"/>
</dbReference>
<dbReference type="STRING" id="8469.M7C5K7"/>
<dbReference type="CDD" id="cd12000">
    <property type="entry name" value="SH3_CASS4"/>
    <property type="match status" value="1"/>
</dbReference>
<keyword evidence="12" id="KW-0965">Cell junction</keyword>
<proteinExistence type="inferred from homology"/>
<protein>
    <recommendedName>
        <fullName evidence="20">Cas scaffolding protein family member 4</fullName>
    </recommendedName>
    <alternativeName>
        <fullName evidence="15">Cleavage stimulation factor 50 kDa subunit</fullName>
    </alternativeName>
    <alternativeName>
        <fullName evidence="21">Cleavage stimulation factor subunit 1</fullName>
    </alternativeName>
</protein>
<evidence type="ECO:0000256" key="4">
    <source>
        <dbReference type="ARBA" id="ARBA00007848"/>
    </source>
</evidence>
<evidence type="ECO:0000256" key="17">
    <source>
        <dbReference type="ARBA" id="ARBA00058408"/>
    </source>
</evidence>
<name>M7C5K7_CHEMY</name>
<feature type="domain" description="SH3" evidence="25">
    <location>
        <begin position="545"/>
        <end position="607"/>
    </location>
</feature>
<dbReference type="Pfam" id="PF14604">
    <property type="entry name" value="SH3_9"/>
    <property type="match status" value="1"/>
</dbReference>
<evidence type="ECO:0000256" key="19">
    <source>
        <dbReference type="ARBA" id="ARBA00066148"/>
    </source>
</evidence>
<dbReference type="SUPFAM" id="SSF50044">
    <property type="entry name" value="SH3-domain"/>
    <property type="match status" value="1"/>
</dbReference>
<dbReference type="InterPro" id="IPR014928">
    <property type="entry name" value="Serine_rich_dom"/>
</dbReference>
<dbReference type="Pfam" id="PF12026">
    <property type="entry name" value="CAS_C"/>
    <property type="match status" value="1"/>
</dbReference>
<dbReference type="InterPro" id="IPR038184">
    <property type="entry name" value="CSTF1_dimer_sf"/>
</dbReference>
<evidence type="ECO:0000256" key="20">
    <source>
        <dbReference type="ARBA" id="ARBA00071492"/>
    </source>
</evidence>
<evidence type="ECO:0000313" key="26">
    <source>
        <dbReference type="EMBL" id="EMP35787.1"/>
    </source>
</evidence>
<evidence type="ECO:0000256" key="5">
    <source>
        <dbReference type="ARBA" id="ARBA00022443"/>
    </source>
</evidence>
<evidence type="ECO:0000256" key="12">
    <source>
        <dbReference type="ARBA" id="ARBA00022949"/>
    </source>
</evidence>
<dbReference type="CDD" id="cd00200">
    <property type="entry name" value="WD40"/>
    <property type="match status" value="1"/>
</dbReference>
<evidence type="ECO:0000256" key="11">
    <source>
        <dbReference type="ARBA" id="ARBA00022889"/>
    </source>
</evidence>
<feature type="compositionally biased region" description="Polar residues" evidence="24">
    <location>
        <begin position="851"/>
        <end position="868"/>
    </location>
</feature>
<comment type="function">
    <text evidence="17">One of the multiple factors required for polyadenylation and 3'-end cleavage of mammalian pre-mRNAs. May be responsible for the interaction of CSTF with other factors to form a stable complex on the pre-mRNA.</text>
</comment>
<evidence type="ECO:0000256" key="13">
    <source>
        <dbReference type="ARBA" id="ARBA00023212"/>
    </source>
</evidence>